<dbReference type="Proteomes" id="UP001576774">
    <property type="component" value="Unassembled WGS sequence"/>
</dbReference>
<accession>A0ABV4XGU3</accession>
<name>A0ABV4XGU3_9CYAN</name>
<proteinExistence type="predicted"/>
<keyword evidence="1" id="KW-0732">Signal</keyword>
<feature type="chain" id="PRO_5045729518" evidence="1">
    <location>
        <begin position="28"/>
        <end position="235"/>
    </location>
</feature>
<dbReference type="InterPro" id="IPR013424">
    <property type="entry name" value="Ice-binding_C"/>
</dbReference>
<reference evidence="2 3" key="1">
    <citation type="submission" date="2024-09" db="EMBL/GenBank/DDBJ databases">
        <title>Floridaenema gen nov. (Aerosakkonemataceae, Aerosakkonematales ord. nov., Cyanobacteria) from benthic tropical and subtropical fresh waters, with the description of four new species.</title>
        <authorList>
            <person name="Moretto J.A."/>
            <person name="Berthold D.E."/>
            <person name="Lefler F.W."/>
            <person name="Huang I.-S."/>
            <person name="Laughinghouse H. IV."/>
        </authorList>
    </citation>
    <scope>NUCLEOTIDE SEQUENCE [LARGE SCALE GENOMIC DNA]</scope>
    <source>
        <strain evidence="2 3">BLCC-F46</strain>
    </source>
</reference>
<dbReference type="NCBIfam" id="NF033208">
    <property type="entry name" value="choice_anch_E"/>
    <property type="match status" value="1"/>
</dbReference>
<keyword evidence="3" id="KW-1185">Reference proteome</keyword>
<evidence type="ECO:0000313" key="2">
    <source>
        <dbReference type="EMBL" id="MFB2882030.1"/>
    </source>
</evidence>
<dbReference type="RefSeq" id="WP_413274990.1">
    <property type="nucleotide sequence ID" value="NZ_JBHFNQ010000256.1"/>
</dbReference>
<sequence>MKAKVLSAITRASTFTGILATTTIANAATLTYTAAYEKTPTDITNAAISIQKFDTSLGKLNSVTLEFTGSMIGDARFENEDTQPQQITVNLSGLLTLAMPNNQTLFELSPEQVTEYNVAKFDGNTDFGGTSGQKIEGIQEQKIDSTTLTDTNSLAAFVGNGTVDFSFSAKAKSSVTGSGNIVSGIRTYAKSNVKVIYDYTIETPRKIPESSTLLGLGLIAGVGLLSQTKKALNKL</sequence>
<evidence type="ECO:0000313" key="3">
    <source>
        <dbReference type="Proteomes" id="UP001576774"/>
    </source>
</evidence>
<protein>
    <submittedName>
        <fullName evidence="2">Choice-of-anchor E domain-containing protein</fullName>
    </submittedName>
</protein>
<organism evidence="2 3">
    <name type="scientific">Floridaenema aerugineum BLCC-F46</name>
    <dbReference type="NCBI Taxonomy" id="3153654"/>
    <lineage>
        <taxon>Bacteria</taxon>
        <taxon>Bacillati</taxon>
        <taxon>Cyanobacteriota</taxon>
        <taxon>Cyanophyceae</taxon>
        <taxon>Oscillatoriophycideae</taxon>
        <taxon>Aerosakkonematales</taxon>
        <taxon>Aerosakkonemataceae</taxon>
        <taxon>Floridanema</taxon>
        <taxon>Floridanema aerugineum</taxon>
    </lineage>
</organism>
<gene>
    <name evidence="2" type="ORF">ACE1CC_34720</name>
</gene>
<dbReference type="NCBIfam" id="TIGR02595">
    <property type="entry name" value="PEP_CTERM"/>
    <property type="match status" value="1"/>
</dbReference>
<feature type="signal peptide" evidence="1">
    <location>
        <begin position="1"/>
        <end position="27"/>
    </location>
</feature>
<dbReference type="EMBL" id="JBHFNQ010000256">
    <property type="protein sequence ID" value="MFB2882030.1"/>
    <property type="molecule type" value="Genomic_DNA"/>
</dbReference>
<evidence type="ECO:0000256" key="1">
    <source>
        <dbReference type="SAM" id="SignalP"/>
    </source>
</evidence>
<comment type="caution">
    <text evidence="2">The sequence shown here is derived from an EMBL/GenBank/DDBJ whole genome shotgun (WGS) entry which is preliminary data.</text>
</comment>